<proteinExistence type="predicted"/>
<evidence type="ECO:0000256" key="1">
    <source>
        <dbReference type="SAM" id="MobiDB-lite"/>
    </source>
</evidence>
<dbReference type="Proteomes" id="UP000037931">
    <property type="component" value="Unassembled WGS sequence"/>
</dbReference>
<dbReference type="InterPro" id="IPR018875">
    <property type="entry name" value="Antirepressor_Ant_N"/>
</dbReference>
<dbReference type="RefSeq" id="WP_081009946.1">
    <property type="nucleotide sequence ID" value="NZ_JSYZ01000034.1"/>
</dbReference>
<dbReference type="EMBL" id="JSYZ01000034">
    <property type="protein sequence ID" value="KPA87278.1"/>
    <property type="molecule type" value="Genomic_DNA"/>
</dbReference>
<protein>
    <submittedName>
        <fullName evidence="3">p22 AR-like protein</fullName>
    </submittedName>
</protein>
<reference evidence="3 4" key="1">
    <citation type="journal article" date="2015" name="PLoS ONE">
        <title>Rice-Infecting Pseudomonas Genomes Are Highly Accessorized and Harbor Multiple Putative Virulence Mechanisms to Cause Sheath Brown Rot.</title>
        <authorList>
            <person name="Quibod I.L."/>
            <person name="Grande G."/>
            <person name="Oreiro E.G."/>
            <person name="Borja F.N."/>
            <person name="Dossa G.S."/>
            <person name="Mauleon R."/>
            <person name="Cruz C.V."/>
            <person name="Oliva R."/>
        </authorList>
    </citation>
    <scope>NUCLEOTIDE SEQUENCE [LARGE SCALE GENOMIC DNA]</scope>
    <source>
        <strain evidence="3 4">IRRI 6609</strain>
    </source>
</reference>
<comment type="caution">
    <text evidence="3">The sequence shown here is derived from an EMBL/GenBank/DDBJ whole genome shotgun (WGS) entry which is preliminary data.</text>
</comment>
<sequence length="354" mass="39644">MNKSSGHKKAPVAPTTRALESNAVNDQENSVMTNHSTAVSNVIPFRQAKLLLVDQDGEPFVPMKPIVEGMGLAWQTQHRKLVEGRFASTITIMVIVAEDGKNREMACLPLKKLPGWLMSIHASKVRKDLRDDVLAFQNECDDVLWAYWNEGHAVNHRPQGQSMTLIGQTIGTDGFHCLGALLDGKVRQLPAKTRQRAKMHVWSQVHKAFSVVSAQDIPADQLDSARNFIAAYALEGEWIGKEEESTSKVKWPARRWLEEEKPHTKNRMTDFQGRGNMMLAYDMLYGPESMSPTFQAIAELEKQGHDLEACRFEVSALKFHLKDARCIIDTLRKLIENSEGKGIRFAVGVQEGAA</sequence>
<dbReference type="PATRIC" id="fig|50340.43.peg.4422"/>
<feature type="region of interest" description="Disordered" evidence="1">
    <location>
        <begin position="1"/>
        <end position="31"/>
    </location>
</feature>
<name>A0A0M9GC40_9PSED</name>
<dbReference type="Pfam" id="PF10547">
    <property type="entry name" value="P22_AR_N"/>
    <property type="match status" value="1"/>
</dbReference>
<dbReference type="STRING" id="50340.PF66_06188"/>
<feature type="compositionally biased region" description="Polar residues" evidence="1">
    <location>
        <begin position="18"/>
        <end position="31"/>
    </location>
</feature>
<dbReference type="PRINTS" id="PR01994">
    <property type="entry name" value="ANTIREPRESSR"/>
</dbReference>
<evidence type="ECO:0000313" key="4">
    <source>
        <dbReference type="Proteomes" id="UP000037931"/>
    </source>
</evidence>
<accession>A0A0M9GC40</accession>
<dbReference type="OrthoDB" id="1042522at2"/>
<evidence type="ECO:0000313" key="3">
    <source>
        <dbReference type="EMBL" id="KPA87278.1"/>
    </source>
</evidence>
<organism evidence="3 4">
    <name type="scientific">Pseudomonas asplenii</name>
    <dbReference type="NCBI Taxonomy" id="53407"/>
    <lineage>
        <taxon>Bacteria</taxon>
        <taxon>Pseudomonadati</taxon>
        <taxon>Pseudomonadota</taxon>
        <taxon>Gammaproteobacteria</taxon>
        <taxon>Pseudomonadales</taxon>
        <taxon>Pseudomonadaceae</taxon>
        <taxon>Pseudomonas</taxon>
    </lineage>
</organism>
<evidence type="ECO:0000259" key="2">
    <source>
        <dbReference type="Pfam" id="PF10547"/>
    </source>
</evidence>
<keyword evidence="4" id="KW-1185">Reference proteome</keyword>
<feature type="compositionally biased region" description="Basic residues" evidence="1">
    <location>
        <begin position="1"/>
        <end position="10"/>
    </location>
</feature>
<dbReference type="AlphaFoldDB" id="A0A0M9GC40"/>
<feature type="domain" description="Antirepressor protein ant N-terminal" evidence="2">
    <location>
        <begin position="43"/>
        <end position="153"/>
    </location>
</feature>
<gene>
    <name evidence="3" type="ORF">PF66_06188</name>
</gene>